<organism evidence="2 3">
    <name type="scientific">Nakamurella alba</name>
    <dbReference type="NCBI Taxonomy" id="2665158"/>
    <lineage>
        <taxon>Bacteria</taxon>
        <taxon>Bacillati</taxon>
        <taxon>Actinomycetota</taxon>
        <taxon>Actinomycetes</taxon>
        <taxon>Nakamurellales</taxon>
        <taxon>Nakamurellaceae</taxon>
        <taxon>Nakamurella</taxon>
    </lineage>
</organism>
<protein>
    <recommendedName>
        <fullName evidence="4">Lipoprotein</fullName>
    </recommendedName>
</protein>
<accession>A0A7K1FU84</accession>
<dbReference type="GO" id="GO:0043448">
    <property type="term" value="P:alkane catabolic process"/>
    <property type="evidence" value="ECO:0007669"/>
    <property type="project" value="TreeGrafter"/>
</dbReference>
<dbReference type="AlphaFoldDB" id="A0A7K1FU84"/>
<evidence type="ECO:0000256" key="1">
    <source>
        <dbReference type="SAM" id="SignalP"/>
    </source>
</evidence>
<evidence type="ECO:0008006" key="4">
    <source>
        <dbReference type="Google" id="ProtNLM"/>
    </source>
</evidence>
<keyword evidence="3" id="KW-1185">Reference proteome</keyword>
<comment type="caution">
    <text evidence="2">The sequence shown here is derived from an EMBL/GenBank/DDBJ whole genome shotgun (WGS) entry which is preliminary data.</text>
</comment>
<reference evidence="2 3" key="1">
    <citation type="submission" date="2019-11" db="EMBL/GenBank/DDBJ databases">
        <authorList>
            <person name="Jiang L.-Q."/>
        </authorList>
    </citation>
    <scope>NUCLEOTIDE SEQUENCE [LARGE SCALE GENOMIC DNA]</scope>
    <source>
        <strain evidence="2 3">YIM 132087</strain>
    </source>
</reference>
<name>A0A7K1FU84_9ACTN</name>
<dbReference type="PANTHER" id="PTHR39335:SF1">
    <property type="entry name" value="BLL4220 PROTEIN"/>
    <property type="match status" value="1"/>
</dbReference>
<dbReference type="Pfam" id="PF03640">
    <property type="entry name" value="Lipoprotein_15"/>
    <property type="match status" value="2"/>
</dbReference>
<dbReference type="EMBL" id="WLYK01000009">
    <property type="protein sequence ID" value="MTD16394.1"/>
    <property type="molecule type" value="Genomic_DNA"/>
</dbReference>
<keyword evidence="1" id="KW-0732">Signal</keyword>
<sequence>MACALATSLLLLTACGSDTPATSSSTAPATTAPATTAAATSASAAGGNGPASSASGAAALGVGDTSLGSVVVDGTGMTAYIFTKDTAGSGSSSCAGDCATAWPAIHADSATPEVDGVTGTVGTITGTDGELQVTLDGLPLYTFAKDAAPGDVNGQGVNGVWFVVGADGAPVGMSSAAPTS</sequence>
<proteinExistence type="predicted"/>
<dbReference type="Proteomes" id="UP000460221">
    <property type="component" value="Unassembled WGS sequence"/>
</dbReference>
<dbReference type="PANTHER" id="PTHR39335">
    <property type="entry name" value="BLL4220 PROTEIN"/>
    <property type="match status" value="1"/>
</dbReference>
<feature type="chain" id="PRO_5029845202" description="Lipoprotein" evidence="1">
    <location>
        <begin position="24"/>
        <end position="180"/>
    </location>
</feature>
<evidence type="ECO:0000313" key="2">
    <source>
        <dbReference type="EMBL" id="MTD16394.1"/>
    </source>
</evidence>
<dbReference type="InterPro" id="IPR005297">
    <property type="entry name" value="Lipoprotein_repeat"/>
</dbReference>
<gene>
    <name evidence="2" type="ORF">GIS00_20855</name>
</gene>
<feature type="signal peptide" evidence="1">
    <location>
        <begin position="1"/>
        <end position="23"/>
    </location>
</feature>
<evidence type="ECO:0000313" key="3">
    <source>
        <dbReference type="Proteomes" id="UP000460221"/>
    </source>
</evidence>